<evidence type="ECO:0000256" key="11">
    <source>
        <dbReference type="PIRSR" id="PIRSR000463-1"/>
    </source>
</evidence>
<dbReference type="KEGG" id="kvl:KVU_1414"/>
<evidence type="ECO:0000259" key="12">
    <source>
        <dbReference type="SMART" id="SM00642"/>
    </source>
</evidence>
<dbReference type="GO" id="GO:0004553">
    <property type="term" value="F:hydrolase activity, hydrolyzing O-glycosyl compounds"/>
    <property type="evidence" value="ECO:0007669"/>
    <property type="project" value="InterPro"/>
</dbReference>
<protein>
    <recommendedName>
        <fullName evidence="10">1,4-alpha-glucan branching enzyme GlgB</fullName>
        <ecNumber evidence="10">2.4.1.18</ecNumber>
    </recommendedName>
    <alternativeName>
        <fullName evidence="10">1,4-alpha-D-glucan:1,4-alpha-D-glucan 6-glucosyl-transferase</fullName>
    </alternativeName>
    <alternativeName>
        <fullName evidence="10">Alpha-(1-&gt;4)-glucan branching enzyme</fullName>
    </alternativeName>
    <alternativeName>
        <fullName evidence="10">Glycogen branching enzyme</fullName>
        <shortName evidence="10">BE</shortName>
    </alternativeName>
</protein>
<dbReference type="InterPro" id="IPR017853">
    <property type="entry name" value="GH"/>
</dbReference>
<dbReference type="FunFam" id="2.60.40.10:FF:000169">
    <property type="entry name" value="1,4-alpha-glucan branching enzyme GlgB"/>
    <property type="match status" value="1"/>
</dbReference>
<dbReference type="SUPFAM" id="SSF81296">
    <property type="entry name" value="E set domains"/>
    <property type="match status" value="1"/>
</dbReference>
<dbReference type="InterPro" id="IPR006048">
    <property type="entry name" value="A-amylase/branching_C"/>
</dbReference>
<dbReference type="Pfam" id="PF02806">
    <property type="entry name" value="Alpha-amylase_C"/>
    <property type="match status" value="1"/>
</dbReference>
<comment type="pathway">
    <text evidence="3 10">Glycan biosynthesis; glycogen biosynthesis.</text>
</comment>
<evidence type="ECO:0000256" key="5">
    <source>
        <dbReference type="ARBA" id="ARBA00022600"/>
    </source>
</evidence>
<keyword evidence="8 10" id="KW-0320">Glycogen biosynthesis</keyword>
<dbReference type="PANTHER" id="PTHR43651">
    <property type="entry name" value="1,4-ALPHA-GLUCAN-BRANCHING ENZYME"/>
    <property type="match status" value="1"/>
</dbReference>
<accession>F9Y8T4</accession>
<dbReference type="Pfam" id="PF00128">
    <property type="entry name" value="Alpha-amylase"/>
    <property type="match status" value="1"/>
</dbReference>
<evidence type="ECO:0000256" key="1">
    <source>
        <dbReference type="ARBA" id="ARBA00000826"/>
    </source>
</evidence>
<keyword evidence="5 10" id="KW-0321">Glycogen metabolism</keyword>
<dbReference type="CDD" id="cd02855">
    <property type="entry name" value="E_set_GBE_prok_N"/>
    <property type="match status" value="1"/>
</dbReference>
<dbReference type="Gene3D" id="2.60.40.1180">
    <property type="entry name" value="Golgi alpha-mannosidase II"/>
    <property type="match status" value="1"/>
</dbReference>
<dbReference type="EC" id="2.4.1.18" evidence="10"/>
<evidence type="ECO:0000256" key="8">
    <source>
        <dbReference type="ARBA" id="ARBA00023056"/>
    </source>
</evidence>
<dbReference type="PANTHER" id="PTHR43651:SF3">
    <property type="entry name" value="1,4-ALPHA-GLUCAN-BRANCHING ENZYME"/>
    <property type="match status" value="1"/>
</dbReference>
<organism evidence="13 14">
    <name type="scientific">Ketogulonicigenium vulgare (strain WSH-001)</name>
    <dbReference type="NCBI Taxonomy" id="759362"/>
    <lineage>
        <taxon>Bacteria</taxon>
        <taxon>Pseudomonadati</taxon>
        <taxon>Pseudomonadota</taxon>
        <taxon>Alphaproteobacteria</taxon>
        <taxon>Rhodobacterales</taxon>
        <taxon>Roseobacteraceae</taxon>
        <taxon>Ketogulonicigenium</taxon>
    </lineage>
</organism>
<dbReference type="Pfam" id="PF02922">
    <property type="entry name" value="CBM_48"/>
    <property type="match status" value="1"/>
</dbReference>
<comment type="subunit">
    <text evidence="10">Monomer.</text>
</comment>
<dbReference type="GO" id="GO:0003844">
    <property type="term" value="F:1,4-alpha-glucan branching enzyme activity"/>
    <property type="evidence" value="ECO:0007669"/>
    <property type="project" value="UniProtKB-UniRule"/>
</dbReference>
<dbReference type="eggNOG" id="COG0296">
    <property type="taxonomic scope" value="Bacteria"/>
</dbReference>
<dbReference type="HAMAP" id="MF_00685">
    <property type="entry name" value="GlgB"/>
    <property type="match status" value="1"/>
</dbReference>
<dbReference type="NCBIfam" id="NF003811">
    <property type="entry name" value="PRK05402.1"/>
    <property type="match status" value="1"/>
</dbReference>
<evidence type="ECO:0000256" key="9">
    <source>
        <dbReference type="ARBA" id="ARBA00023277"/>
    </source>
</evidence>
<dbReference type="EMBL" id="CP002018">
    <property type="protein sequence ID" value="AEM41253.1"/>
    <property type="molecule type" value="Genomic_DNA"/>
</dbReference>
<dbReference type="Gene3D" id="3.20.20.80">
    <property type="entry name" value="Glycosidases"/>
    <property type="match status" value="1"/>
</dbReference>
<dbReference type="InterPro" id="IPR044143">
    <property type="entry name" value="GlgB_N_E_set_prok"/>
</dbReference>
<proteinExistence type="inferred from homology"/>
<dbReference type="GO" id="GO:0043169">
    <property type="term" value="F:cation binding"/>
    <property type="evidence" value="ECO:0007669"/>
    <property type="project" value="InterPro"/>
</dbReference>
<dbReference type="InterPro" id="IPR013783">
    <property type="entry name" value="Ig-like_fold"/>
</dbReference>
<reference evidence="13 14" key="1">
    <citation type="journal article" date="2011" name="J. Bacteriol.">
        <title>Complete genome sequence of the industrial strain Ketogulonicigenium vulgare WSH-001.</title>
        <authorList>
            <person name="Liu L."/>
            <person name="Li Y."/>
            <person name="Zhang J."/>
            <person name="Zhou Z."/>
            <person name="Liu J."/>
            <person name="Li X."/>
            <person name="Zhou J."/>
            <person name="Du G."/>
            <person name="Wang L."/>
            <person name="Chen J."/>
        </authorList>
    </citation>
    <scope>NUCLEOTIDE SEQUENCE [LARGE SCALE GENOMIC DNA]</scope>
    <source>
        <strain evidence="13 14">WSH-001</strain>
    </source>
</reference>
<evidence type="ECO:0000256" key="2">
    <source>
        <dbReference type="ARBA" id="ARBA00002953"/>
    </source>
</evidence>
<dbReference type="HOGENOM" id="CLU_004245_3_2_5"/>
<evidence type="ECO:0000256" key="6">
    <source>
        <dbReference type="ARBA" id="ARBA00022676"/>
    </source>
</evidence>
<dbReference type="InterPro" id="IPR037439">
    <property type="entry name" value="Branching_enzy"/>
</dbReference>
<dbReference type="Proteomes" id="UP000000692">
    <property type="component" value="Chromosome"/>
</dbReference>
<feature type="domain" description="Glycosyl hydrolase family 13 catalytic" evidence="12">
    <location>
        <begin position="205"/>
        <end position="554"/>
    </location>
</feature>
<evidence type="ECO:0000256" key="7">
    <source>
        <dbReference type="ARBA" id="ARBA00022679"/>
    </source>
</evidence>
<dbReference type="FunFam" id="3.20.20.80:FF:000003">
    <property type="entry name" value="1,4-alpha-glucan branching enzyme GlgB"/>
    <property type="match status" value="1"/>
</dbReference>
<name>F9Y8T4_KETVW</name>
<dbReference type="UniPathway" id="UPA00164"/>
<dbReference type="InterPro" id="IPR013780">
    <property type="entry name" value="Glyco_hydro_b"/>
</dbReference>
<dbReference type="SUPFAM" id="SSF51011">
    <property type="entry name" value="Glycosyl hydrolase domain"/>
    <property type="match status" value="1"/>
</dbReference>
<dbReference type="PATRIC" id="fig|759362.5.peg.1462"/>
<dbReference type="InterPro" id="IPR014756">
    <property type="entry name" value="Ig_E-set"/>
</dbReference>
<dbReference type="PIRSF" id="PIRSF000463">
    <property type="entry name" value="GlgB"/>
    <property type="match status" value="1"/>
</dbReference>
<sequence length="677" mass="76231">MPDAAAVFLCCDDGKTPMQQHPDAAGLWTATMPVAPSYRFEAHFLDGAVYGWQDAYRYGSLFHDKWSQSPNGLRLWHSLGAHCVEVSGVKGTFFAVWAPNARRVSVVGDFNHWDGRRAPMRLQHGCGIWEIFLPDVTADALYKFEVLGADGIMRLKADPYGQQAERAPGNASIVTMKSAFAWTDKDWMTTRGSRHSPDAPISIYEIHLGSWRGQGGYEGLCVSLLDYIEDMGFTHIELMPVHEHPFAGSWGYQPVGLYAPAARYGKPDQLRTFVNAAHSRGIGVILDWVPAHFPEDPHGLAMFDGTALYEHQDSREGRHPDWGTLIYNFGRREVKDFLTSNALYWLEEFHIDALRVDAVASMIYRDYSRPAGEWIPNIYGGNQNLEAIAFLQDLNTAVYREAPGIMMIAEESTSYPGVTRPVDQQGLGFGYKWNMGWMNDILRYMSRESIHKKYHHHEATFSTVYAGSEHYILPFSHDEVVHGKKSLLAKMPGDANQQFANLRALYAFMWGHPGKKLLFMGQEFAQSREWNHDENLNWWEADQPQGRAMSSFLRDLNRLYRRYPALHGSDRDGFTWVDANADQDSIFVWLRHVPNDPAPVLIAINMTPVDREVQIGLPRAGNWREILNSDAAVYGGGNLGNLGGISALDMPMQGQPYGATLTVPGLSAIWLTPDEQN</sequence>
<keyword evidence="14" id="KW-1185">Reference proteome</keyword>
<dbReference type="OrthoDB" id="9800174at2"/>
<comment type="catalytic activity">
    <reaction evidence="1 10">
        <text>Transfers a segment of a (1-&gt;4)-alpha-D-glucan chain to a primary hydroxy group in a similar glucan chain.</text>
        <dbReference type="EC" id="2.4.1.18"/>
    </reaction>
</comment>
<comment type="similarity">
    <text evidence="4 10">Belongs to the glycosyl hydrolase 13 family. GlgB subfamily.</text>
</comment>
<dbReference type="GO" id="GO:0005978">
    <property type="term" value="P:glycogen biosynthetic process"/>
    <property type="evidence" value="ECO:0007669"/>
    <property type="project" value="UniProtKB-UniRule"/>
</dbReference>
<comment type="function">
    <text evidence="2 10">Catalyzes the formation of the alpha-1,6-glucosidic linkages in glycogen by scission of a 1,4-alpha-linked oligosaccharide from growing alpha-1,4-glucan chains and the subsequent attachment of the oligosaccharide to the alpha-1,6 position.</text>
</comment>
<dbReference type="InterPro" id="IPR006407">
    <property type="entry name" value="GlgB"/>
</dbReference>
<dbReference type="CDD" id="cd11322">
    <property type="entry name" value="AmyAc_Glg_BE"/>
    <property type="match status" value="1"/>
</dbReference>
<feature type="active site" description="Proton donor" evidence="10 11">
    <location>
        <position position="410"/>
    </location>
</feature>
<dbReference type="InterPro" id="IPR006047">
    <property type="entry name" value="GH13_cat_dom"/>
</dbReference>
<keyword evidence="9 10" id="KW-0119">Carbohydrate metabolism</keyword>
<evidence type="ECO:0000313" key="14">
    <source>
        <dbReference type="Proteomes" id="UP000000692"/>
    </source>
</evidence>
<dbReference type="AlphaFoldDB" id="F9Y8T4"/>
<dbReference type="GO" id="GO:0005829">
    <property type="term" value="C:cytosol"/>
    <property type="evidence" value="ECO:0007669"/>
    <property type="project" value="TreeGrafter"/>
</dbReference>
<evidence type="ECO:0000256" key="4">
    <source>
        <dbReference type="ARBA" id="ARBA00009000"/>
    </source>
</evidence>
<dbReference type="FunFam" id="2.60.40.1180:FF:000002">
    <property type="entry name" value="1,4-alpha-glucan branching enzyme GlgB"/>
    <property type="match status" value="1"/>
</dbReference>
<evidence type="ECO:0000256" key="3">
    <source>
        <dbReference type="ARBA" id="ARBA00004964"/>
    </source>
</evidence>
<evidence type="ECO:0000313" key="13">
    <source>
        <dbReference type="EMBL" id="AEM41253.1"/>
    </source>
</evidence>
<gene>
    <name evidence="10 13" type="primary">glgB</name>
    <name evidence="13" type="ordered locus">KVU_1414</name>
</gene>
<keyword evidence="6 10" id="KW-0328">Glycosyltransferase</keyword>
<evidence type="ECO:0000256" key="10">
    <source>
        <dbReference type="HAMAP-Rule" id="MF_00685"/>
    </source>
</evidence>
<keyword evidence="7 10" id="KW-0808">Transferase</keyword>
<dbReference type="Gene3D" id="2.60.40.10">
    <property type="entry name" value="Immunoglobulins"/>
    <property type="match status" value="1"/>
</dbReference>
<dbReference type="NCBIfam" id="TIGR01515">
    <property type="entry name" value="branching_enzym"/>
    <property type="match status" value="1"/>
</dbReference>
<dbReference type="SUPFAM" id="SSF51445">
    <property type="entry name" value="(Trans)glycosidases"/>
    <property type="match status" value="1"/>
</dbReference>
<dbReference type="NCBIfam" id="NF008967">
    <property type="entry name" value="PRK12313.1"/>
    <property type="match status" value="1"/>
</dbReference>
<dbReference type="InterPro" id="IPR004193">
    <property type="entry name" value="Glyco_hydro_13_N"/>
</dbReference>
<dbReference type="SMART" id="SM00642">
    <property type="entry name" value="Aamy"/>
    <property type="match status" value="1"/>
</dbReference>
<feature type="active site" description="Nucleophile" evidence="10 11">
    <location>
        <position position="357"/>
    </location>
</feature>